<dbReference type="Proteomes" id="UP001055115">
    <property type="component" value="Unassembled WGS sequence"/>
</dbReference>
<accession>A0AA37LAD2</accession>
<protein>
    <submittedName>
        <fullName evidence="2">Uncharacterized protein</fullName>
    </submittedName>
</protein>
<gene>
    <name evidence="2" type="ORF">ColSpa_04973</name>
</gene>
<dbReference type="RefSeq" id="XP_049127142.1">
    <property type="nucleotide sequence ID" value="XM_049271185.1"/>
</dbReference>
<proteinExistence type="predicted"/>
<keyword evidence="3" id="KW-1185">Reference proteome</keyword>
<evidence type="ECO:0000256" key="1">
    <source>
        <dbReference type="SAM" id="MobiDB-lite"/>
    </source>
</evidence>
<comment type="caution">
    <text evidence="2">The sequence shown here is derived from an EMBL/GenBank/DDBJ whole genome shotgun (WGS) entry which is preliminary data.</text>
</comment>
<organism evidence="2 3">
    <name type="scientific">Colletotrichum spaethianum</name>
    <dbReference type="NCBI Taxonomy" id="700344"/>
    <lineage>
        <taxon>Eukaryota</taxon>
        <taxon>Fungi</taxon>
        <taxon>Dikarya</taxon>
        <taxon>Ascomycota</taxon>
        <taxon>Pezizomycotina</taxon>
        <taxon>Sordariomycetes</taxon>
        <taxon>Hypocreomycetidae</taxon>
        <taxon>Glomerellales</taxon>
        <taxon>Glomerellaceae</taxon>
        <taxon>Colletotrichum</taxon>
        <taxon>Colletotrichum spaethianum species complex</taxon>
    </lineage>
</organism>
<sequence length="107" mass="11610">MTDLRTIFSAADSLTSQLSPSYAQLLGPEGALSDEPDPPETSSTSEPLHRQRNPPDRVGGPVKTLGSWPGGWRSWTGEIQIFSTPLCHLGRDSLGIPTWQIRVVNGK</sequence>
<reference evidence="2 3" key="1">
    <citation type="submission" date="2022-03" db="EMBL/GenBank/DDBJ databases">
        <title>Genome data of Colletotrichum spp.</title>
        <authorList>
            <person name="Utami Y.D."/>
            <person name="Hiruma K."/>
        </authorList>
    </citation>
    <scope>NUCLEOTIDE SEQUENCE [LARGE SCALE GENOMIC DNA]</scope>
    <source>
        <strain evidence="2 3">MAFF 239500</strain>
    </source>
</reference>
<dbReference type="GeneID" id="73325775"/>
<name>A0AA37LAD2_9PEZI</name>
<feature type="region of interest" description="Disordered" evidence="1">
    <location>
        <begin position="26"/>
        <end position="65"/>
    </location>
</feature>
<dbReference type="AlphaFoldDB" id="A0AA37LAD2"/>
<dbReference type="EMBL" id="BQXU01000011">
    <property type="protein sequence ID" value="GKT44792.1"/>
    <property type="molecule type" value="Genomic_DNA"/>
</dbReference>
<evidence type="ECO:0000313" key="2">
    <source>
        <dbReference type="EMBL" id="GKT44792.1"/>
    </source>
</evidence>
<evidence type="ECO:0000313" key="3">
    <source>
        <dbReference type="Proteomes" id="UP001055115"/>
    </source>
</evidence>